<protein>
    <submittedName>
        <fullName evidence="4">ATP-grasp domain-containing protein</fullName>
    </submittedName>
</protein>
<feature type="domain" description="ATP-grasp" evidence="3">
    <location>
        <begin position="289"/>
        <end position="547"/>
    </location>
</feature>
<gene>
    <name evidence="4" type="ORF">HZS79_00395</name>
</gene>
<sequence length="639" mass="71510">MLKPNDVVEDSLSGDKLNIEGCELFVYKKQKYSKEKKLPTYSVAINASVGSKRVSVVRHGYIMSKVGRVPLLNKNMSECALEDFPGEVELNSLNVKDVRKALYLLRDDACLNAVNENSDELKSSSELLDNENDVDHLLLMERAKARLRPFRLAINDLIRFVSNETRNSDSVEECYVDGEQVSRRFFLSEVFNRIEDYTAYPLPAKPFIYGKEIVEYSDFKELKLLKKNGTKGFLFYYYALGYGLSATRLSKFSLIAEDKHRNNMLYSWSTSQLSSIVSHAFCVDKEATRQILNEQSLPVPAGRAFEPKDITSALEYAELIGYPVVCKPLNGSKGEGVVVNIKKKEELLAAIKTLERSVYKDSDFIVEKYIKGKDYRIVVVGNEVKGALCRELASVTGDGVHSTAELMLAKHAWRMKNPHFIERSAFIEEDSAFGNINDFSVDLLRVPELNEHVVFGTSCNLSQGADSVDVLDELHPSIKEAAVKATEAIPGLRYCGVDILIEDHTKDIASQSAAIIELNAKAAIGNCEYPMFGKPREVVKSIFTTVAEDFGIDIPKVFNEGHCKVVCEVKGSIDKKEYARWAYRSAKQLGVDLKVKELNSPKVHIELEGSVKVVAMMATRLVVGPRSSRPYSVKTRLIA</sequence>
<dbReference type="Proteomes" id="UP000528918">
    <property type="component" value="Unassembled WGS sequence"/>
</dbReference>
<dbReference type="InterPro" id="IPR011761">
    <property type="entry name" value="ATP-grasp"/>
</dbReference>
<proteinExistence type="predicted"/>
<evidence type="ECO:0000256" key="2">
    <source>
        <dbReference type="PROSITE-ProRule" id="PRU00409"/>
    </source>
</evidence>
<keyword evidence="5" id="KW-1185">Reference proteome</keyword>
<dbReference type="Gene3D" id="3.30.1490.20">
    <property type="entry name" value="ATP-grasp fold, A domain"/>
    <property type="match status" value="1"/>
</dbReference>
<dbReference type="Pfam" id="PF02786">
    <property type="entry name" value="CPSase_L_D2"/>
    <property type="match status" value="1"/>
</dbReference>
<evidence type="ECO:0000259" key="3">
    <source>
        <dbReference type="PROSITE" id="PS50975"/>
    </source>
</evidence>
<keyword evidence="2" id="KW-0067">ATP-binding</keyword>
<dbReference type="PROSITE" id="PS50975">
    <property type="entry name" value="ATP_GRASP"/>
    <property type="match status" value="1"/>
</dbReference>
<reference evidence="4 5" key="1">
    <citation type="journal article" date="2013" name="Antonie Van Leeuwenhoek">
        <title>Halomonas zhaodongensis sp. nov., a slightly halophilic bacterium isolated from saline-alkaline soils in Zhaodong, China.</title>
        <authorList>
            <person name="Jiang J."/>
            <person name="Pan Y."/>
            <person name="Meng L."/>
            <person name="Hu S."/>
            <person name="Zhang X."/>
            <person name="Hu B."/>
            <person name="Meng J."/>
            <person name="Li C."/>
            <person name="Huang H."/>
            <person name="Wang K."/>
            <person name="Su T."/>
        </authorList>
    </citation>
    <scope>NUCLEOTIDE SEQUENCE [LARGE SCALE GENOMIC DNA]</scope>
    <source>
        <strain evidence="4 5">NEAU-ST10-25</strain>
    </source>
</reference>
<dbReference type="SUPFAM" id="SSF56059">
    <property type="entry name" value="Glutathione synthetase ATP-binding domain-like"/>
    <property type="match status" value="1"/>
</dbReference>
<dbReference type="InterPro" id="IPR036046">
    <property type="entry name" value="Acylphosphatase-like_dom_sf"/>
</dbReference>
<dbReference type="PANTHER" id="PTHR21621:SF0">
    <property type="entry name" value="BETA-CITRYLGLUTAMATE SYNTHASE B-RELATED"/>
    <property type="match status" value="1"/>
</dbReference>
<evidence type="ECO:0000313" key="5">
    <source>
        <dbReference type="Proteomes" id="UP000528918"/>
    </source>
</evidence>
<evidence type="ECO:0000256" key="1">
    <source>
        <dbReference type="ARBA" id="ARBA00023211"/>
    </source>
</evidence>
<dbReference type="Gene3D" id="3.30.470.20">
    <property type="entry name" value="ATP-grasp fold, B domain"/>
    <property type="match status" value="2"/>
</dbReference>
<keyword evidence="1" id="KW-0464">Manganese</keyword>
<name>A0ABX2SM79_VREZH</name>
<accession>A0ABX2SM79</accession>
<organism evidence="4 5">
    <name type="scientific">Vreelandella zhaodongensis</name>
    <name type="common">Halomonas zhaodongensis</name>
    <dbReference type="NCBI Taxonomy" id="1176240"/>
    <lineage>
        <taxon>Bacteria</taxon>
        <taxon>Pseudomonadati</taxon>
        <taxon>Pseudomonadota</taxon>
        <taxon>Gammaproteobacteria</taxon>
        <taxon>Oceanospirillales</taxon>
        <taxon>Halomonadaceae</taxon>
        <taxon>Vreelandella</taxon>
    </lineage>
</organism>
<dbReference type="RefSeq" id="WP_179926773.1">
    <property type="nucleotide sequence ID" value="NZ_JACCDD010000001.1"/>
</dbReference>
<dbReference type="InterPro" id="IPR013815">
    <property type="entry name" value="ATP_grasp_subdomain_1"/>
</dbReference>
<evidence type="ECO:0000313" key="4">
    <source>
        <dbReference type="EMBL" id="NYS43399.1"/>
    </source>
</evidence>
<dbReference type="EMBL" id="JACCDD010000001">
    <property type="protein sequence ID" value="NYS43399.1"/>
    <property type="molecule type" value="Genomic_DNA"/>
</dbReference>
<dbReference type="InterPro" id="IPR005479">
    <property type="entry name" value="CPAse_ATP-bd"/>
</dbReference>
<comment type="caution">
    <text evidence="4">The sequence shown here is derived from an EMBL/GenBank/DDBJ whole genome shotgun (WGS) entry which is preliminary data.</text>
</comment>
<keyword evidence="2" id="KW-0547">Nucleotide-binding</keyword>
<dbReference type="SUPFAM" id="SSF54975">
    <property type="entry name" value="Acylphosphatase/BLUF domain-like"/>
    <property type="match status" value="1"/>
</dbReference>
<dbReference type="PANTHER" id="PTHR21621">
    <property type="entry name" value="RIBOSOMAL PROTEIN S6 MODIFICATION PROTEIN"/>
    <property type="match status" value="1"/>
</dbReference>